<sequence>MRVQYHCYPFPALAYGCCSYSLTLSSPLQAPSRFSLSTSLFHHLNHHQPLLPNPNFLTGNALFLRMQHRHDIKSFRRFGENGSVDVQDMEPKLVSIREKIDQLPMKDVFNMDETGLFYRLQVDHSLATKQLEGRKQDKERLTVVICCNEDGSEKIPLWIIGKYAKPRCFKNVNMNSLDCQYRANKKAWMTSVFFDEYVRSFDQMMHGRRVLLVVDNCPTHPRNIEGLRNVELLFLPPNMTSKIQPCDVGIIRAFKMHYRRRFYRKILEGYEVKQSDPGKINVLDAINLAIPAWTIDVRKETIVNCFRHCKIRSASDVARNLDESTFDEETQDLETMINQCGYHNKMDIDNLMNYPGENEACSEVQSLEDIVGTIIENNAEDDGEDDTVSLEPVTRKEALMTSNIIHNFMIQYKNTTPELLDAIRKVRDELQIDLNFKGKQTTIESYFNRV</sequence>
<evidence type="ECO:0000313" key="2">
    <source>
        <dbReference type="EMBL" id="RZC08045.1"/>
    </source>
</evidence>
<dbReference type="PANTHER" id="PTHR19303:SF73">
    <property type="entry name" value="PROTEIN PDC2"/>
    <property type="match status" value="1"/>
</dbReference>
<gene>
    <name evidence="2" type="ORF">D0Y65_014987</name>
</gene>
<proteinExistence type="predicted"/>
<dbReference type="EMBL" id="QZWG01000006">
    <property type="protein sequence ID" value="RZC08045.1"/>
    <property type="molecule type" value="Genomic_DNA"/>
</dbReference>
<feature type="domain" description="DDE-1" evidence="1">
    <location>
        <begin position="138"/>
        <end position="306"/>
    </location>
</feature>
<dbReference type="PROSITE" id="PS51257">
    <property type="entry name" value="PROKAR_LIPOPROTEIN"/>
    <property type="match status" value="1"/>
</dbReference>
<reference evidence="2 3" key="1">
    <citation type="submission" date="2018-09" db="EMBL/GenBank/DDBJ databases">
        <title>A high-quality reference genome of wild soybean provides a powerful tool to mine soybean genomes.</title>
        <authorList>
            <person name="Xie M."/>
            <person name="Chung C.Y.L."/>
            <person name="Li M.-W."/>
            <person name="Wong F.-L."/>
            <person name="Chan T.-F."/>
            <person name="Lam H.-M."/>
        </authorList>
    </citation>
    <scope>NUCLEOTIDE SEQUENCE [LARGE SCALE GENOMIC DNA]</scope>
    <source>
        <strain evidence="3">cv. W05</strain>
        <tissue evidence="2">Hypocotyl of etiolated seedlings</tissue>
    </source>
</reference>
<dbReference type="GO" id="GO:0005634">
    <property type="term" value="C:nucleus"/>
    <property type="evidence" value="ECO:0007669"/>
    <property type="project" value="TreeGrafter"/>
</dbReference>
<organism evidence="2 3">
    <name type="scientific">Glycine soja</name>
    <name type="common">Wild soybean</name>
    <dbReference type="NCBI Taxonomy" id="3848"/>
    <lineage>
        <taxon>Eukaryota</taxon>
        <taxon>Viridiplantae</taxon>
        <taxon>Streptophyta</taxon>
        <taxon>Embryophyta</taxon>
        <taxon>Tracheophyta</taxon>
        <taxon>Spermatophyta</taxon>
        <taxon>Magnoliopsida</taxon>
        <taxon>eudicotyledons</taxon>
        <taxon>Gunneridae</taxon>
        <taxon>Pentapetalae</taxon>
        <taxon>rosids</taxon>
        <taxon>fabids</taxon>
        <taxon>Fabales</taxon>
        <taxon>Fabaceae</taxon>
        <taxon>Papilionoideae</taxon>
        <taxon>50 kb inversion clade</taxon>
        <taxon>NPAAA clade</taxon>
        <taxon>indigoferoid/millettioid clade</taxon>
        <taxon>Phaseoleae</taxon>
        <taxon>Glycine</taxon>
        <taxon>Glycine subgen. Soja</taxon>
    </lineage>
</organism>
<dbReference type="AlphaFoldDB" id="A0A445KB66"/>
<protein>
    <submittedName>
        <fullName evidence="2">CENP-B-like protein 2</fullName>
    </submittedName>
</protein>
<dbReference type="InterPro" id="IPR004875">
    <property type="entry name" value="DDE_SF_endonuclease_dom"/>
</dbReference>
<name>A0A445KB66_GLYSO</name>
<keyword evidence="3" id="KW-1185">Reference proteome</keyword>
<dbReference type="Proteomes" id="UP000289340">
    <property type="component" value="Chromosome 6"/>
</dbReference>
<evidence type="ECO:0000259" key="1">
    <source>
        <dbReference type="Pfam" id="PF03184"/>
    </source>
</evidence>
<accession>A0A445KB66</accession>
<comment type="caution">
    <text evidence="2">The sequence shown here is derived from an EMBL/GenBank/DDBJ whole genome shotgun (WGS) entry which is preliminary data.</text>
</comment>
<dbReference type="Pfam" id="PF03184">
    <property type="entry name" value="DDE_1"/>
    <property type="match status" value="1"/>
</dbReference>
<dbReference type="GO" id="GO:0003677">
    <property type="term" value="F:DNA binding"/>
    <property type="evidence" value="ECO:0007669"/>
    <property type="project" value="TreeGrafter"/>
</dbReference>
<evidence type="ECO:0000313" key="3">
    <source>
        <dbReference type="Proteomes" id="UP000289340"/>
    </source>
</evidence>
<dbReference type="InterPro" id="IPR050863">
    <property type="entry name" value="CenT-Element_Derived"/>
</dbReference>
<dbReference type="PANTHER" id="PTHR19303">
    <property type="entry name" value="TRANSPOSON"/>
    <property type="match status" value="1"/>
</dbReference>